<feature type="domain" description="RING-type" evidence="14">
    <location>
        <begin position="185"/>
        <end position="229"/>
    </location>
</feature>
<evidence type="ECO:0000256" key="4">
    <source>
        <dbReference type="ARBA" id="ARBA00022679"/>
    </source>
</evidence>
<dbReference type="PANTHER" id="PTHR45977:SF4">
    <property type="entry name" value="RING-TYPE DOMAIN-CONTAINING PROTEIN"/>
    <property type="match status" value="1"/>
</dbReference>
<sequence length="237" mass="25903">MDIEVEATHFLGLMLSPSGRPQADHGTLLALMSTMLTVARQRRAMVGLQVFGLFCVFCVATCFRAYLVHQYAQRLNHSSVGSGLDTVLRLLRSPQGFALLFAGHSMNMANLSLSLMDRDFNEGDYEALLQLDTEVADTRPQISDAALRTLQTHVHMCGKAVSPGSDCKPGKDTSVFHKEAATQECSVCLEVYGEGARVTTLPCKHSFHADCIEPWLRLQGTAATCPLCKRIVFPAAL</sequence>
<proteinExistence type="predicted"/>
<dbReference type="EMBL" id="JALJOT010000013">
    <property type="protein sequence ID" value="KAK9904257.1"/>
    <property type="molecule type" value="Genomic_DNA"/>
</dbReference>
<evidence type="ECO:0000313" key="15">
    <source>
        <dbReference type="EMBL" id="KAK9904257.1"/>
    </source>
</evidence>
<evidence type="ECO:0000259" key="14">
    <source>
        <dbReference type="PROSITE" id="PS50089"/>
    </source>
</evidence>
<evidence type="ECO:0000256" key="1">
    <source>
        <dbReference type="ARBA" id="ARBA00000900"/>
    </source>
</evidence>
<evidence type="ECO:0000256" key="13">
    <source>
        <dbReference type="SAM" id="Phobius"/>
    </source>
</evidence>
<evidence type="ECO:0000256" key="5">
    <source>
        <dbReference type="ARBA" id="ARBA00022692"/>
    </source>
</evidence>
<evidence type="ECO:0000256" key="8">
    <source>
        <dbReference type="ARBA" id="ARBA00022786"/>
    </source>
</evidence>
<keyword evidence="9" id="KW-0862">Zinc</keyword>
<keyword evidence="10 13" id="KW-1133">Transmembrane helix</keyword>
<protein>
    <recommendedName>
        <fullName evidence="3">RING-type E3 ubiquitin transferase</fullName>
        <ecNumber evidence="3">2.3.2.27</ecNumber>
    </recommendedName>
</protein>
<dbReference type="PANTHER" id="PTHR45977">
    <property type="entry name" value="TARGET OF ERK KINASE MPK-1"/>
    <property type="match status" value="1"/>
</dbReference>
<keyword evidence="5 13" id="KW-0812">Transmembrane</keyword>
<reference evidence="15 16" key="1">
    <citation type="journal article" date="2024" name="Nat. Commun.">
        <title>Phylogenomics reveals the evolutionary origins of lichenization in chlorophyte algae.</title>
        <authorList>
            <person name="Puginier C."/>
            <person name="Libourel C."/>
            <person name="Otte J."/>
            <person name="Skaloud P."/>
            <person name="Haon M."/>
            <person name="Grisel S."/>
            <person name="Petersen M."/>
            <person name="Berrin J.G."/>
            <person name="Delaux P.M."/>
            <person name="Dal Grande F."/>
            <person name="Keller J."/>
        </authorList>
    </citation>
    <scope>NUCLEOTIDE SEQUENCE [LARGE SCALE GENOMIC DNA]</scope>
    <source>
        <strain evidence="15 16">SAG 216-7</strain>
    </source>
</reference>
<evidence type="ECO:0000256" key="9">
    <source>
        <dbReference type="ARBA" id="ARBA00022833"/>
    </source>
</evidence>
<dbReference type="Gene3D" id="3.30.40.10">
    <property type="entry name" value="Zinc/RING finger domain, C3HC4 (zinc finger)"/>
    <property type="match status" value="1"/>
</dbReference>
<dbReference type="SUPFAM" id="SSF57850">
    <property type="entry name" value="RING/U-box"/>
    <property type="match status" value="1"/>
</dbReference>
<accession>A0ABR2YFD0</accession>
<keyword evidence="16" id="KW-1185">Reference proteome</keyword>
<evidence type="ECO:0000256" key="10">
    <source>
        <dbReference type="ARBA" id="ARBA00022989"/>
    </source>
</evidence>
<keyword evidence="7 12" id="KW-0863">Zinc-finger</keyword>
<dbReference type="Proteomes" id="UP001491310">
    <property type="component" value="Unassembled WGS sequence"/>
</dbReference>
<evidence type="ECO:0000256" key="6">
    <source>
        <dbReference type="ARBA" id="ARBA00022723"/>
    </source>
</evidence>
<gene>
    <name evidence="15" type="ORF">WJX75_007882</name>
</gene>
<keyword evidence="6" id="KW-0479">Metal-binding</keyword>
<comment type="subcellular location">
    <subcellularLocation>
        <location evidence="2">Membrane</location>
        <topology evidence="2">Multi-pass membrane protein</topology>
    </subcellularLocation>
</comment>
<keyword evidence="8" id="KW-0833">Ubl conjugation pathway</keyword>
<keyword evidence="4" id="KW-0808">Transferase</keyword>
<feature type="transmembrane region" description="Helical" evidence="13">
    <location>
        <begin position="45"/>
        <end position="67"/>
    </location>
</feature>
<evidence type="ECO:0000256" key="11">
    <source>
        <dbReference type="ARBA" id="ARBA00023136"/>
    </source>
</evidence>
<keyword evidence="11 13" id="KW-0472">Membrane</keyword>
<dbReference type="SMART" id="SM00184">
    <property type="entry name" value="RING"/>
    <property type="match status" value="1"/>
</dbReference>
<dbReference type="InterPro" id="IPR001841">
    <property type="entry name" value="Znf_RING"/>
</dbReference>
<comment type="catalytic activity">
    <reaction evidence="1">
        <text>S-ubiquitinyl-[E2 ubiquitin-conjugating enzyme]-L-cysteine + [acceptor protein]-L-lysine = [E2 ubiquitin-conjugating enzyme]-L-cysteine + N(6)-ubiquitinyl-[acceptor protein]-L-lysine.</text>
        <dbReference type="EC" id="2.3.2.27"/>
    </reaction>
</comment>
<dbReference type="EC" id="2.3.2.27" evidence="3"/>
<evidence type="ECO:0000256" key="12">
    <source>
        <dbReference type="PROSITE-ProRule" id="PRU00175"/>
    </source>
</evidence>
<dbReference type="CDD" id="cd16454">
    <property type="entry name" value="RING-H2_PA-TM-RING"/>
    <property type="match status" value="1"/>
</dbReference>
<evidence type="ECO:0000256" key="2">
    <source>
        <dbReference type="ARBA" id="ARBA00004141"/>
    </source>
</evidence>
<comment type="caution">
    <text evidence="15">The sequence shown here is derived from an EMBL/GenBank/DDBJ whole genome shotgun (WGS) entry which is preliminary data.</text>
</comment>
<name>A0ABR2YFD0_9CHLO</name>
<evidence type="ECO:0000313" key="16">
    <source>
        <dbReference type="Proteomes" id="UP001491310"/>
    </source>
</evidence>
<dbReference type="Pfam" id="PF13639">
    <property type="entry name" value="zf-RING_2"/>
    <property type="match status" value="1"/>
</dbReference>
<dbReference type="PROSITE" id="PS50089">
    <property type="entry name" value="ZF_RING_2"/>
    <property type="match status" value="1"/>
</dbReference>
<evidence type="ECO:0000256" key="7">
    <source>
        <dbReference type="ARBA" id="ARBA00022771"/>
    </source>
</evidence>
<dbReference type="InterPro" id="IPR013083">
    <property type="entry name" value="Znf_RING/FYVE/PHD"/>
</dbReference>
<evidence type="ECO:0000256" key="3">
    <source>
        <dbReference type="ARBA" id="ARBA00012483"/>
    </source>
</evidence>
<organism evidence="15 16">
    <name type="scientific">Coccomyxa subellipsoidea</name>
    <dbReference type="NCBI Taxonomy" id="248742"/>
    <lineage>
        <taxon>Eukaryota</taxon>
        <taxon>Viridiplantae</taxon>
        <taxon>Chlorophyta</taxon>
        <taxon>core chlorophytes</taxon>
        <taxon>Trebouxiophyceae</taxon>
        <taxon>Trebouxiophyceae incertae sedis</taxon>
        <taxon>Coccomyxaceae</taxon>
        <taxon>Coccomyxa</taxon>
    </lineage>
</organism>